<protein>
    <submittedName>
        <fullName evidence="1">Uncharacterized protein</fullName>
    </submittedName>
</protein>
<dbReference type="AlphaFoldDB" id="A0AAW0CGZ2"/>
<keyword evidence="2" id="KW-1185">Reference proteome</keyword>
<dbReference type="Proteomes" id="UP001383192">
    <property type="component" value="Unassembled WGS sequence"/>
</dbReference>
<name>A0AAW0CGZ2_9AGAR</name>
<organism evidence="1 2">
    <name type="scientific">Paramarasmius palmivorus</name>
    <dbReference type="NCBI Taxonomy" id="297713"/>
    <lineage>
        <taxon>Eukaryota</taxon>
        <taxon>Fungi</taxon>
        <taxon>Dikarya</taxon>
        <taxon>Basidiomycota</taxon>
        <taxon>Agaricomycotina</taxon>
        <taxon>Agaricomycetes</taxon>
        <taxon>Agaricomycetidae</taxon>
        <taxon>Agaricales</taxon>
        <taxon>Marasmiineae</taxon>
        <taxon>Marasmiaceae</taxon>
        <taxon>Paramarasmius</taxon>
    </lineage>
</organism>
<comment type="caution">
    <text evidence="1">The sequence shown here is derived from an EMBL/GenBank/DDBJ whole genome shotgun (WGS) entry which is preliminary data.</text>
</comment>
<evidence type="ECO:0000313" key="2">
    <source>
        <dbReference type="Proteomes" id="UP001383192"/>
    </source>
</evidence>
<proteinExistence type="predicted"/>
<dbReference type="EMBL" id="JAYKXP010000042">
    <property type="protein sequence ID" value="KAK7038893.1"/>
    <property type="molecule type" value="Genomic_DNA"/>
</dbReference>
<evidence type="ECO:0000313" key="1">
    <source>
        <dbReference type="EMBL" id="KAK7038893.1"/>
    </source>
</evidence>
<reference evidence="1 2" key="1">
    <citation type="submission" date="2024-01" db="EMBL/GenBank/DDBJ databases">
        <title>A draft genome for a cacao thread blight-causing isolate of Paramarasmius palmivorus.</title>
        <authorList>
            <person name="Baruah I.K."/>
            <person name="Bukari Y."/>
            <person name="Amoako-Attah I."/>
            <person name="Meinhardt L.W."/>
            <person name="Bailey B.A."/>
            <person name="Cohen S.P."/>
        </authorList>
    </citation>
    <scope>NUCLEOTIDE SEQUENCE [LARGE SCALE GENOMIC DNA]</scope>
    <source>
        <strain evidence="1 2">GH-12</strain>
    </source>
</reference>
<accession>A0AAW0CGZ2</accession>
<gene>
    <name evidence="1" type="ORF">VNI00_010527</name>
</gene>
<sequence length="306" mass="35475">MPPSTLASCANVIAQLLRITHLTVQRFNLLSIISESVVWDAFVVSLDIDGATPLKGLVLDGTNFTNTYSFHRMLSQSRLQYLEELFIRDCLIGNLPRGLDGYEEHTIRYPWPRYSTSLKTLTILRSPTVFNTLYDKRCPVDITGVRMLQYIMRQERDLELEKFRREFNSLTHLKSRGNKIAVEHFSKPALPLLTHYYIELSIRFPCLDIHHAAPNLRYVILDTQDIYPRPNNFQAFRDELLKIIIDAPLPNRVRFVVVVPRWALYQAREGLNLVNQNRPLEIYAPCTLRDPTMSHVDYDATLVEVS</sequence>